<dbReference type="EMBL" id="FNPC01000003">
    <property type="protein sequence ID" value="SDY09381.1"/>
    <property type="molecule type" value="Genomic_DNA"/>
</dbReference>
<keyword evidence="2" id="KW-1185">Reference proteome</keyword>
<evidence type="ECO:0000313" key="1">
    <source>
        <dbReference type="EMBL" id="SDY09381.1"/>
    </source>
</evidence>
<sequence length="68" mass="7575">MSTILSIEDDGVDVVYQGTEFRLDRELIEEAIEKDYPDVTDHEILQIVESDPDLSGEPRRVGDVLAGA</sequence>
<proteinExistence type="predicted"/>
<dbReference type="Proteomes" id="UP000199079">
    <property type="component" value="Unassembled WGS sequence"/>
</dbReference>
<reference evidence="2" key="1">
    <citation type="submission" date="2016-10" db="EMBL/GenBank/DDBJ databases">
        <authorList>
            <person name="Varghese N."/>
            <person name="Submissions S."/>
        </authorList>
    </citation>
    <scope>NUCLEOTIDE SEQUENCE [LARGE SCALE GENOMIC DNA]</scope>
    <source>
        <strain evidence="2">DC30,IBRC 10041,KCTC 4046</strain>
    </source>
</reference>
<dbReference type="OrthoDB" id="311563at2157"/>
<accession>A0A1H3H1Q1</accession>
<dbReference type="Pfam" id="PF19115">
    <property type="entry name" value="DUF5800"/>
    <property type="match status" value="1"/>
</dbReference>
<dbReference type="InterPro" id="IPR043823">
    <property type="entry name" value="DUF5800"/>
</dbReference>
<dbReference type="AlphaFoldDB" id="A0A1H3H1Q1"/>
<dbReference type="RefSeq" id="WP_021073695.1">
    <property type="nucleotide sequence ID" value="NZ_FNPC01000003.1"/>
</dbReference>
<gene>
    <name evidence="1" type="ORF">SAMN05216564_10382</name>
</gene>
<name>A0A1H3H1Q1_9EURY</name>
<organism evidence="1 2">
    <name type="scientific">Halopenitus persicus</name>
    <dbReference type="NCBI Taxonomy" id="1048396"/>
    <lineage>
        <taxon>Archaea</taxon>
        <taxon>Methanobacteriati</taxon>
        <taxon>Methanobacteriota</taxon>
        <taxon>Stenosarchaea group</taxon>
        <taxon>Halobacteria</taxon>
        <taxon>Halobacteriales</taxon>
        <taxon>Haloferacaceae</taxon>
        <taxon>Halopenitus</taxon>
    </lineage>
</organism>
<dbReference type="GeneID" id="43838033"/>
<protein>
    <submittedName>
        <fullName evidence="1">Uncharacterized protein</fullName>
    </submittedName>
</protein>
<evidence type="ECO:0000313" key="2">
    <source>
        <dbReference type="Proteomes" id="UP000199079"/>
    </source>
</evidence>